<dbReference type="Gene3D" id="1.25.10.10">
    <property type="entry name" value="Leucine-rich Repeat Variant"/>
    <property type="match status" value="1"/>
</dbReference>
<dbReference type="GO" id="GO:0005737">
    <property type="term" value="C:cytoplasm"/>
    <property type="evidence" value="ECO:0007669"/>
    <property type="project" value="TreeGrafter"/>
</dbReference>
<evidence type="ECO:0000259" key="5">
    <source>
        <dbReference type="PROSITE" id="PS50303"/>
    </source>
</evidence>
<dbReference type="AlphaFoldDB" id="A0A7J7LR20"/>
<dbReference type="Pfam" id="PF00806">
    <property type="entry name" value="PUF"/>
    <property type="match status" value="4"/>
</dbReference>
<protein>
    <recommendedName>
        <fullName evidence="5">PUM-HD domain-containing protein</fullName>
    </recommendedName>
</protein>
<dbReference type="GO" id="GO:0003729">
    <property type="term" value="F:mRNA binding"/>
    <property type="evidence" value="ECO:0007669"/>
    <property type="project" value="TreeGrafter"/>
</dbReference>
<dbReference type="SUPFAM" id="SSF48371">
    <property type="entry name" value="ARM repeat"/>
    <property type="match status" value="1"/>
</dbReference>
<evidence type="ECO:0000313" key="6">
    <source>
        <dbReference type="EMBL" id="KAF6145019.1"/>
    </source>
</evidence>
<evidence type="ECO:0000256" key="3">
    <source>
        <dbReference type="PROSITE-ProRule" id="PRU00317"/>
    </source>
</evidence>
<dbReference type="PANTHER" id="PTHR12537">
    <property type="entry name" value="RNA BINDING PROTEIN PUMILIO-RELATED"/>
    <property type="match status" value="1"/>
</dbReference>
<dbReference type="PROSITE" id="PS50303">
    <property type="entry name" value="PUM_HD"/>
    <property type="match status" value="1"/>
</dbReference>
<accession>A0A7J7LR20</accession>
<dbReference type="GO" id="GO:0006417">
    <property type="term" value="P:regulation of translation"/>
    <property type="evidence" value="ECO:0007669"/>
    <property type="project" value="UniProtKB-KW"/>
</dbReference>
<evidence type="ECO:0000256" key="1">
    <source>
        <dbReference type="ARBA" id="ARBA00022737"/>
    </source>
</evidence>
<dbReference type="PROSITE" id="PS50302">
    <property type="entry name" value="PUM"/>
    <property type="match status" value="3"/>
</dbReference>
<comment type="caution">
    <text evidence="6">The sequence shown here is derived from an EMBL/GenBank/DDBJ whole genome shotgun (WGS) entry which is preliminary data.</text>
</comment>
<feature type="repeat" description="Pumilio" evidence="3">
    <location>
        <begin position="462"/>
        <end position="501"/>
    </location>
</feature>
<gene>
    <name evidence="6" type="ORF">GIB67_013370</name>
</gene>
<reference evidence="6 7" key="1">
    <citation type="journal article" date="2020" name="IScience">
        <title>Genome Sequencing of the Endangered Kingdonia uniflora (Circaeasteraceae, Ranunculales) Reveals Potential Mechanisms of Evolutionary Specialization.</title>
        <authorList>
            <person name="Sun Y."/>
            <person name="Deng T."/>
            <person name="Zhang A."/>
            <person name="Moore M.J."/>
            <person name="Landis J.B."/>
            <person name="Lin N."/>
            <person name="Zhang H."/>
            <person name="Zhang X."/>
            <person name="Huang J."/>
            <person name="Zhang X."/>
            <person name="Sun H."/>
            <person name="Wang H."/>
        </authorList>
    </citation>
    <scope>NUCLEOTIDE SEQUENCE [LARGE SCALE GENOMIC DNA]</scope>
    <source>
        <strain evidence="6">TB1705</strain>
        <tissue evidence="6">Leaf</tissue>
    </source>
</reference>
<dbReference type="InterPro" id="IPR001313">
    <property type="entry name" value="Pumilio_RNA-bd_rpt"/>
</dbReference>
<dbReference type="InterPro" id="IPR033133">
    <property type="entry name" value="PUM-HD"/>
</dbReference>
<keyword evidence="7" id="KW-1185">Reference proteome</keyword>
<dbReference type="PANTHER" id="PTHR12537:SF137">
    <property type="entry name" value="PUMILIO HOMOLOG 16-RELATED"/>
    <property type="match status" value="1"/>
</dbReference>
<dbReference type="OrthoDB" id="668540at2759"/>
<dbReference type="InterPro" id="IPR011989">
    <property type="entry name" value="ARM-like"/>
</dbReference>
<keyword evidence="2" id="KW-0810">Translation regulation</keyword>
<feature type="repeat" description="Pumilio" evidence="3">
    <location>
        <begin position="392"/>
        <end position="427"/>
    </location>
</feature>
<evidence type="ECO:0000256" key="2">
    <source>
        <dbReference type="ARBA" id="ARBA00022845"/>
    </source>
</evidence>
<feature type="compositionally biased region" description="Polar residues" evidence="4">
    <location>
        <begin position="1"/>
        <end position="16"/>
    </location>
</feature>
<evidence type="ECO:0000313" key="7">
    <source>
        <dbReference type="Proteomes" id="UP000541444"/>
    </source>
</evidence>
<feature type="repeat" description="Pumilio" evidence="3">
    <location>
        <begin position="238"/>
        <end position="273"/>
    </location>
</feature>
<dbReference type="EMBL" id="JACGCM010002086">
    <property type="protein sequence ID" value="KAF6145019.1"/>
    <property type="molecule type" value="Genomic_DNA"/>
</dbReference>
<dbReference type="Proteomes" id="UP000541444">
    <property type="component" value="Unassembled WGS sequence"/>
</dbReference>
<sequence length="547" mass="62071">MAEYSQSPYNLRQPSSPKHHQTVPDDDLVDRFEKLFLSNSAGRSGFQQEYCPTGYFYNMTHVDVPAASAEKLQRFDGVQGISDYQRTHRLTFGSLKEPVLDSPYLYGNSYNLVDSSANATMGWNNLPNYKPFLDTSTYGGLGVQNHRAMSCSNNNLRDISSSFRSGYGSSSGSSVNEYAFGGLSNQQFLEPINREQNLFDKFQEYDLVGIAKDQKWSLYLQQMLATRDAMITENILTRVRGSILDLMADHFGQYVIQKLLDNCELDQVNKMVNEILKSPCSLIHIATLDHGKQSVQSLITSLKKSGSALLKNVVRVLLSESFILMQSNNGIKVIEHCLKILNNKDYKGLLDPLYDAVIQHCDLLASHEKACRFINNIIDTMPSPQRELLIRKIAKKAVFLSQDRYGNYVVQNVLDLQNQEFTDMICNELRGKFVRLSKMKCSSNVVEKCLQLRNSLILVVTELLESKEISEVANDQYGNYVIQKALQKLDKCSELDSECFNLYSRFVTSLIIDVIKLKSNRNGRRVHDLIKKLSIKFPGENLGSWKV</sequence>
<dbReference type="InterPro" id="IPR016024">
    <property type="entry name" value="ARM-type_fold"/>
</dbReference>
<feature type="region of interest" description="Disordered" evidence="4">
    <location>
        <begin position="1"/>
        <end position="24"/>
    </location>
</feature>
<dbReference type="SMART" id="SM00025">
    <property type="entry name" value="Pumilio"/>
    <property type="match status" value="6"/>
</dbReference>
<organism evidence="6 7">
    <name type="scientific">Kingdonia uniflora</name>
    <dbReference type="NCBI Taxonomy" id="39325"/>
    <lineage>
        <taxon>Eukaryota</taxon>
        <taxon>Viridiplantae</taxon>
        <taxon>Streptophyta</taxon>
        <taxon>Embryophyta</taxon>
        <taxon>Tracheophyta</taxon>
        <taxon>Spermatophyta</taxon>
        <taxon>Magnoliopsida</taxon>
        <taxon>Ranunculales</taxon>
        <taxon>Circaeasteraceae</taxon>
        <taxon>Kingdonia</taxon>
    </lineage>
</organism>
<evidence type="ECO:0000256" key="4">
    <source>
        <dbReference type="SAM" id="MobiDB-lite"/>
    </source>
</evidence>
<name>A0A7J7LR20_9MAGN</name>
<feature type="domain" description="PUM-HD" evidence="5">
    <location>
        <begin position="175"/>
        <end position="534"/>
    </location>
</feature>
<proteinExistence type="predicted"/>
<keyword evidence="1" id="KW-0677">Repeat</keyword>